<accession>A0A5N5SZV0</accession>
<evidence type="ECO:0000256" key="3">
    <source>
        <dbReference type="ARBA" id="ARBA00022801"/>
    </source>
</evidence>
<dbReference type="Gene3D" id="3.40.50.1460">
    <property type="match status" value="1"/>
</dbReference>
<reference evidence="5 6" key="1">
    <citation type="journal article" date="2019" name="PLoS Biol.">
        <title>Sex chromosomes control vertical transmission of feminizing Wolbachia symbionts in an isopod.</title>
        <authorList>
            <person name="Becking T."/>
            <person name="Chebbi M.A."/>
            <person name="Giraud I."/>
            <person name="Moumen B."/>
            <person name="Laverre T."/>
            <person name="Caubet Y."/>
            <person name="Peccoud J."/>
            <person name="Gilbert C."/>
            <person name="Cordaux R."/>
        </authorList>
    </citation>
    <scope>NUCLEOTIDE SEQUENCE [LARGE SCALE GENOMIC DNA]</scope>
    <source>
        <strain evidence="5">ANa2</strain>
        <tissue evidence="5">Whole body excluding digestive tract and cuticle</tissue>
    </source>
</reference>
<evidence type="ECO:0000256" key="1">
    <source>
        <dbReference type="ARBA" id="ARBA00022670"/>
    </source>
</evidence>
<keyword evidence="1" id="KW-0645">Protease</keyword>
<dbReference type="GO" id="GO:0006915">
    <property type="term" value="P:apoptotic process"/>
    <property type="evidence" value="ECO:0007669"/>
    <property type="project" value="UniProtKB-KW"/>
</dbReference>
<dbReference type="PROSITE" id="PS50207">
    <property type="entry name" value="CASPASE_P10"/>
    <property type="match status" value="1"/>
</dbReference>
<dbReference type="InterPro" id="IPR002398">
    <property type="entry name" value="Pept_C14"/>
</dbReference>
<dbReference type="EMBL" id="SEYY01017036">
    <property type="protein sequence ID" value="KAB7499726.1"/>
    <property type="molecule type" value="Genomic_DNA"/>
</dbReference>
<dbReference type="PANTHER" id="PTHR47901">
    <property type="entry name" value="CASPASE RECRUITMENT DOMAIN-CONTAINING PROTEIN 18"/>
    <property type="match status" value="1"/>
</dbReference>
<organism evidence="5 6">
    <name type="scientific">Armadillidium nasatum</name>
    <dbReference type="NCBI Taxonomy" id="96803"/>
    <lineage>
        <taxon>Eukaryota</taxon>
        <taxon>Metazoa</taxon>
        <taxon>Ecdysozoa</taxon>
        <taxon>Arthropoda</taxon>
        <taxon>Crustacea</taxon>
        <taxon>Multicrustacea</taxon>
        <taxon>Malacostraca</taxon>
        <taxon>Eumalacostraca</taxon>
        <taxon>Peracarida</taxon>
        <taxon>Isopoda</taxon>
        <taxon>Oniscidea</taxon>
        <taxon>Crinocheta</taxon>
        <taxon>Armadillidiidae</taxon>
        <taxon>Armadillidium</taxon>
    </lineage>
</organism>
<protein>
    <submittedName>
        <fullName evidence="5">Caspase Dronc</fullName>
    </submittedName>
</protein>
<dbReference type="InterPro" id="IPR011600">
    <property type="entry name" value="Pept_C14_caspase"/>
</dbReference>
<name>A0A5N5SZV0_9CRUS</name>
<dbReference type="GO" id="GO:0004197">
    <property type="term" value="F:cysteine-type endopeptidase activity"/>
    <property type="evidence" value="ECO:0007669"/>
    <property type="project" value="InterPro"/>
</dbReference>
<dbReference type="InterPro" id="IPR029030">
    <property type="entry name" value="Caspase-like_dom_sf"/>
</dbReference>
<dbReference type="Pfam" id="PF00656">
    <property type="entry name" value="Peptidase_C14"/>
    <property type="match status" value="1"/>
</dbReference>
<evidence type="ECO:0000259" key="4">
    <source>
        <dbReference type="PROSITE" id="PS50207"/>
    </source>
</evidence>
<gene>
    <name evidence="5" type="primary">Dronc_0</name>
    <name evidence="5" type="ORF">Anas_04722</name>
</gene>
<dbReference type="AlphaFoldDB" id="A0A5N5SZV0"/>
<evidence type="ECO:0000256" key="2">
    <source>
        <dbReference type="ARBA" id="ARBA00022703"/>
    </source>
</evidence>
<keyword evidence="3" id="KW-0378">Hydrolase</keyword>
<sequence length="113" mass="13080">MEYDLDSSSILQKTNKLQINSDFFLVFSTVGGEVSYRDPKSGAVLIKAMCHIFKEYAHKDDIEELFRKVSIYLRDFGVHNETETLCLQTCERTNIGFDKKFYFNCSQLKENGS</sequence>
<dbReference type="GO" id="GO:0006508">
    <property type="term" value="P:proteolysis"/>
    <property type="evidence" value="ECO:0007669"/>
    <property type="project" value="UniProtKB-KW"/>
</dbReference>
<evidence type="ECO:0000313" key="6">
    <source>
        <dbReference type="Proteomes" id="UP000326759"/>
    </source>
</evidence>
<evidence type="ECO:0000313" key="5">
    <source>
        <dbReference type="EMBL" id="KAB7499726.1"/>
    </source>
</evidence>
<keyword evidence="2" id="KW-0053">Apoptosis</keyword>
<proteinExistence type="predicted"/>
<keyword evidence="6" id="KW-1185">Reference proteome</keyword>
<dbReference type="InterPro" id="IPR002138">
    <property type="entry name" value="Pept_C14_p10"/>
</dbReference>
<dbReference type="SUPFAM" id="SSF52129">
    <property type="entry name" value="Caspase-like"/>
    <property type="match status" value="1"/>
</dbReference>
<dbReference type="PANTHER" id="PTHR47901:SF8">
    <property type="entry name" value="CASPASE-3"/>
    <property type="match status" value="1"/>
</dbReference>
<dbReference type="OrthoDB" id="6044770at2759"/>
<dbReference type="Proteomes" id="UP000326759">
    <property type="component" value="Unassembled WGS sequence"/>
</dbReference>
<comment type="caution">
    <text evidence="5">The sequence shown here is derived from an EMBL/GenBank/DDBJ whole genome shotgun (WGS) entry which is preliminary data.</text>
</comment>
<feature type="domain" description="Caspase family p10" evidence="4">
    <location>
        <begin position="13"/>
        <end position="103"/>
    </location>
</feature>